<dbReference type="InterPro" id="IPR036008">
    <property type="entry name" value="Aconitase_4Fe-4S_dom"/>
</dbReference>
<comment type="similarity">
    <text evidence="2 7">Belongs to the aconitase/IPM isomerase family.</text>
</comment>
<comment type="cofactor">
    <cofactor evidence="1">
        <name>[4Fe-4S] cluster</name>
        <dbReference type="ChEBI" id="CHEBI:49883"/>
    </cofactor>
</comment>
<dbReference type="PANTHER" id="PTHR11670">
    <property type="entry name" value="ACONITASE/IRON-RESPONSIVE ELEMENT FAMILY MEMBER"/>
    <property type="match status" value="1"/>
</dbReference>
<dbReference type="RefSeq" id="WP_092231266.1">
    <property type="nucleotide sequence ID" value="NZ_FNLL01000003.1"/>
</dbReference>
<dbReference type="NCBIfam" id="NF006757">
    <property type="entry name" value="PRK09277.1"/>
    <property type="match status" value="1"/>
</dbReference>
<dbReference type="AlphaFoldDB" id="A0A1H2EET4"/>
<dbReference type="InterPro" id="IPR015928">
    <property type="entry name" value="Aconitase/3IPM_dehydase_swvl"/>
</dbReference>
<dbReference type="FunFam" id="3.20.19.10:FF:000001">
    <property type="entry name" value="Aconitate hydratase"/>
    <property type="match status" value="1"/>
</dbReference>
<evidence type="ECO:0000256" key="7">
    <source>
        <dbReference type="RuleBase" id="RU361275"/>
    </source>
</evidence>
<dbReference type="Pfam" id="PF00694">
    <property type="entry name" value="Aconitase_C"/>
    <property type="match status" value="1"/>
</dbReference>
<evidence type="ECO:0000313" key="11">
    <source>
        <dbReference type="Proteomes" id="UP000199608"/>
    </source>
</evidence>
<organism evidence="10 11">
    <name type="scientific">Desulfobacula phenolica</name>
    <dbReference type="NCBI Taxonomy" id="90732"/>
    <lineage>
        <taxon>Bacteria</taxon>
        <taxon>Pseudomonadati</taxon>
        <taxon>Thermodesulfobacteriota</taxon>
        <taxon>Desulfobacteria</taxon>
        <taxon>Desulfobacterales</taxon>
        <taxon>Desulfobacteraceae</taxon>
        <taxon>Desulfobacula</taxon>
    </lineage>
</organism>
<dbReference type="InterPro" id="IPR001030">
    <property type="entry name" value="Acoase/IPM_deHydtase_lsu_aba"/>
</dbReference>
<dbReference type="CDD" id="cd01580">
    <property type="entry name" value="AcnA_IRP_Swivel"/>
    <property type="match status" value="1"/>
</dbReference>
<gene>
    <name evidence="10" type="ORF">SAMN04487931_10361</name>
</gene>
<evidence type="ECO:0000256" key="2">
    <source>
        <dbReference type="ARBA" id="ARBA00007185"/>
    </source>
</evidence>
<dbReference type="Proteomes" id="UP000199608">
    <property type="component" value="Unassembled WGS sequence"/>
</dbReference>
<feature type="domain" description="Aconitase/3-isopropylmalate dehydratase large subunit alpha/beta/alpha" evidence="8">
    <location>
        <begin position="75"/>
        <end position="554"/>
    </location>
</feature>
<protein>
    <recommendedName>
        <fullName evidence="7">Aconitate hydratase</fullName>
        <shortName evidence="7">Aconitase</shortName>
        <ecNumber evidence="7">4.2.1.3</ecNumber>
    </recommendedName>
</protein>
<dbReference type="GO" id="GO:0051539">
    <property type="term" value="F:4 iron, 4 sulfur cluster binding"/>
    <property type="evidence" value="ECO:0007669"/>
    <property type="project" value="UniProtKB-KW"/>
</dbReference>
<dbReference type="InterPro" id="IPR000573">
    <property type="entry name" value="AconitaseA/IPMdHydase_ssu_swvl"/>
</dbReference>
<comment type="catalytic activity">
    <reaction evidence="7">
        <text>citrate = D-threo-isocitrate</text>
        <dbReference type="Rhea" id="RHEA:10336"/>
        <dbReference type="ChEBI" id="CHEBI:15562"/>
        <dbReference type="ChEBI" id="CHEBI:16947"/>
        <dbReference type="EC" id="4.2.1.3"/>
    </reaction>
</comment>
<evidence type="ECO:0000259" key="9">
    <source>
        <dbReference type="Pfam" id="PF00694"/>
    </source>
</evidence>
<evidence type="ECO:0000256" key="6">
    <source>
        <dbReference type="ARBA" id="ARBA00023239"/>
    </source>
</evidence>
<dbReference type="Gene3D" id="3.30.499.10">
    <property type="entry name" value="Aconitase, domain 3"/>
    <property type="match status" value="2"/>
</dbReference>
<dbReference type="SUPFAM" id="SSF52016">
    <property type="entry name" value="LeuD/IlvD-like"/>
    <property type="match status" value="1"/>
</dbReference>
<dbReference type="EC" id="4.2.1.3" evidence="7"/>
<dbReference type="InterPro" id="IPR044137">
    <property type="entry name" value="AcnA_IRP_Swivel"/>
</dbReference>
<name>A0A1H2EET4_9BACT</name>
<keyword evidence="11" id="KW-1185">Reference proteome</keyword>
<evidence type="ECO:0000256" key="1">
    <source>
        <dbReference type="ARBA" id="ARBA00001966"/>
    </source>
</evidence>
<keyword evidence="3" id="KW-0479">Metal-binding</keyword>
<evidence type="ECO:0000259" key="8">
    <source>
        <dbReference type="Pfam" id="PF00330"/>
    </source>
</evidence>
<sequence length="883" mass="98389">MTDPSLKQTLILDQETFIVHNLNLLEQMGLAKINTLPFAARVLIENLARNMDANIIQWSDVVNAAKFYESPAQTSELIAFYPARVLMQDFTGVPAVVDFAAMRDAVDAAGADPKKINPLVPVDLVIDHSIQVDHFKEKNSFFLNAQKEYERNKERYQLLKWAQKSFDNFRVVPPESGICHQVNLEYLAPVVSTKQTKDGVLAFPDTLVGTDSHTTMINALGVLGWGVGGIEAEAVMLGQPYYMNLPHIIGVNFIGKPQTRITSTDIALYVTKRLREENVVEKIVEYTGEGLKYLTLTDRATISNMAPEYGATAGFFPVDEHTLNYLKKTNRRKTASLVEGYCKACGFFNNHDNEITFSKKIDVDLSLIETSIAGPSRPQDRISLAGVKEKTTKIFDLGNRQNIQINPENKPHALTNGSIVIAAITSCTNTSNPYTMIGAGLAAKKAVEKGLSIPWHVKTSLSPGSRVVLDYLKSSGLMEYFQDLGFNNTGFGCMTCIGNSGPLDPFIEESIKTNNLDVMSVLSGNRNFEARIHQEVKGNFLMSPILVVIYAIAGKIDIDFESEPLGVSQDGNPVFMKDIWPKADEINHFVETYVHEKFFKDQYSQIFKGDKLWQELKVDESTTFKFDKESSYIRNPPFFENFSLDLPALEDIKNARALLVLGDSVTTDHISPAGAIPVDYPAGKYLIENNIKPWDFNSYGSRRGNHEVMMRGTFANIRIKNKLVSDAGGLTLKFPENEQCYVFDASRKYRDEQTDLVVFGGKEYGTGSSRDWAAKGTTLLGVKAVIAESFERIHRSNLVGMGVLPLIFKEGQSFETLGLSGDEIFEISNVNQIKPNDLLTVNATKNGKEKTFQVVVKLNTDIEIDYIKNGGILHYVLRQMIKA</sequence>
<keyword evidence="6 7" id="KW-0456">Lyase</keyword>
<dbReference type="NCBIfam" id="NF009520">
    <property type="entry name" value="PRK12881.1"/>
    <property type="match status" value="1"/>
</dbReference>
<comment type="function">
    <text evidence="7">Catalyzes the isomerization of citrate to isocitrate via cis-aconitate.</text>
</comment>
<dbReference type="GO" id="GO:0046872">
    <property type="term" value="F:metal ion binding"/>
    <property type="evidence" value="ECO:0007669"/>
    <property type="project" value="UniProtKB-KW"/>
</dbReference>
<dbReference type="Pfam" id="PF00330">
    <property type="entry name" value="Aconitase"/>
    <property type="match status" value="1"/>
</dbReference>
<evidence type="ECO:0000256" key="3">
    <source>
        <dbReference type="ARBA" id="ARBA00022723"/>
    </source>
</evidence>
<dbReference type="NCBIfam" id="TIGR01341">
    <property type="entry name" value="aconitase_1"/>
    <property type="match status" value="1"/>
</dbReference>
<evidence type="ECO:0000313" key="10">
    <source>
        <dbReference type="EMBL" id="SDT93601.1"/>
    </source>
</evidence>
<feature type="domain" description="Aconitase A/isopropylmalate dehydratase small subunit swivel" evidence="9">
    <location>
        <begin position="684"/>
        <end position="810"/>
    </location>
</feature>
<dbReference type="InterPro" id="IPR015931">
    <property type="entry name" value="Acnase/IPM_dHydase_lsu_aba_1/3"/>
</dbReference>
<evidence type="ECO:0000256" key="5">
    <source>
        <dbReference type="ARBA" id="ARBA00023014"/>
    </source>
</evidence>
<dbReference type="PRINTS" id="PR00415">
    <property type="entry name" value="ACONITASE"/>
</dbReference>
<dbReference type="GO" id="GO:0003994">
    <property type="term" value="F:aconitate hydratase activity"/>
    <property type="evidence" value="ECO:0007669"/>
    <property type="project" value="UniProtKB-EC"/>
</dbReference>
<dbReference type="SUPFAM" id="SSF53732">
    <property type="entry name" value="Aconitase iron-sulfur domain"/>
    <property type="match status" value="1"/>
</dbReference>
<accession>A0A1H2EET4</accession>
<keyword evidence="7" id="KW-0004">4Fe-4S</keyword>
<dbReference type="Gene3D" id="3.20.19.10">
    <property type="entry name" value="Aconitase, domain 4"/>
    <property type="match status" value="1"/>
</dbReference>
<proteinExistence type="inferred from homology"/>
<keyword evidence="5 7" id="KW-0411">Iron-sulfur</keyword>
<reference evidence="11" key="1">
    <citation type="submission" date="2016-10" db="EMBL/GenBank/DDBJ databases">
        <authorList>
            <person name="Varghese N."/>
            <person name="Submissions S."/>
        </authorList>
    </citation>
    <scope>NUCLEOTIDE SEQUENCE [LARGE SCALE GENOMIC DNA]</scope>
    <source>
        <strain evidence="11">DSM 3384</strain>
    </source>
</reference>
<dbReference type="Gene3D" id="6.10.190.10">
    <property type="match status" value="1"/>
</dbReference>
<evidence type="ECO:0000256" key="4">
    <source>
        <dbReference type="ARBA" id="ARBA00023004"/>
    </source>
</evidence>
<keyword evidence="4 7" id="KW-0408">Iron</keyword>
<dbReference type="InterPro" id="IPR006249">
    <property type="entry name" value="Aconitase/IRP2"/>
</dbReference>
<dbReference type="EMBL" id="FNLL01000003">
    <property type="protein sequence ID" value="SDT93601.1"/>
    <property type="molecule type" value="Genomic_DNA"/>
</dbReference>